<feature type="compositionally biased region" description="Low complexity" evidence="1">
    <location>
        <begin position="270"/>
        <end position="285"/>
    </location>
</feature>
<proteinExistence type="predicted"/>
<keyword evidence="4" id="KW-1185">Reference proteome</keyword>
<feature type="transmembrane region" description="Helical" evidence="2">
    <location>
        <begin position="56"/>
        <end position="78"/>
    </location>
</feature>
<dbReference type="OrthoDB" id="2691870at2759"/>
<name>A0A0D0DIH4_9AGAM</name>
<reference evidence="4" key="2">
    <citation type="submission" date="2015-01" db="EMBL/GenBank/DDBJ databases">
        <title>Evolutionary Origins and Diversification of the Mycorrhizal Mutualists.</title>
        <authorList>
            <consortium name="DOE Joint Genome Institute"/>
            <consortium name="Mycorrhizal Genomics Consortium"/>
            <person name="Kohler A."/>
            <person name="Kuo A."/>
            <person name="Nagy L.G."/>
            <person name="Floudas D."/>
            <person name="Copeland A."/>
            <person name="Barry K.W."/>
            <person name="Cichocki N."/>
            <person name="Veneault-Fourrey C."/>
            <person name="LaButti K."/>
            <person name="Lindquist E.A."/>
            <person name="Lipzen A."/>
            <person name="Lundell T."/>
            <person name="Morin E."/>
            <person name="Murat C."/>
            <person name="Riley R."/>
            <person name="Ohm R."/>
            <person name="Sun H."/>
            <person name="Tunlid A."/>
            <person name="Henrissat B."/>
            <person name="Grigoriev I.V."/>
            <person name="Hibbett D.S."/>
            <person name="Martin F."/>
        </authorList>
    </citation>
    <scope>NUCLEOTIDE SEQUENCE [LARGE SCALE GENOMIC DNA]</scope>
    <source>
        <strain evidence="4">Ve08.2h10</strain>
    </source>
</reference>
<feature type="region of interest" description="Disordered" evidence="1">
    <location>
        <begin position="199"/>
        <end position="229"/>
    </location>
</feature>
<dbReference type="Proteomes" id="UP000054538">
    <property type="component" value="Unassembled WGS sequence"/>
</dbReference>
<feature type="region of interest" description="Disordered" evidence="1">
    <location>
        <begin position="247"/>
        <end position="292"/>
    </location>
</feature>
<evidence type="ECO:0000313" key="3">
    <source>
        <dbReference type="EMBL" id="KIK81344.1"/>
    </source>
</evidence>
<dbReference type="InParanoid" id="A0A0D0DIH4"/>
<keyword evidence="2" id="KW-1133">Transmembrane helix</keyword>
<dbReference type="AlphaFoldDB" id="A0A0D0DIH4"/>
<accession>A0A0D0DIH4</accession>
<gene>
    <name evidence="3" type="ORF">PAXRUDRAFT_27900</name>
</gene>
<feature type="compositionally biased region" description="Polar residues" evidence="1">
    <location>
        <begin position="18"/>
        <end position="36"/>
    </location>
</feature>
<reference evidence="3 4" key="1">
    <citation type="submission" date="2014-04" db="EMBL/GenBank/DDBJ databases">
        <authorList>
            <consortium name="DOE Joint Genome Institute"/>
            <person name="Kuo A."/>
            <person name="Kohler A."/>
            <person name="Jargeat P."/>
            <person name="Nagy L.G."/>
            <person name="Floudas D."/>
            <person name="Copeland A."/>
            <person name="Barry K.W."/>
            <person name="Cichocki N."/>
            <person name="Veneault-Fourrey C."/>
            <person name="LaButti K."/>
            <person name="Lindquist E.A."/>
            <person name="Lipzen A."/>
            <person name="Lundell T."/>
            <person name="Morin E."/>
            <person name="Murat C."/>
            <person name="Sun H."/>
            <person name="Tunlid A."/>
            <person name="Henrissat B."/>
            <person name="Grigoriev I.V."/>
            <person name="Hibbett D.S."/>
            <person name="Martin F."/>
            <person name="Nordberg H.P."/>
            <person name="Cantor M.N."/>
            <person name="Hua S.X."/>
        </authorList>
    </citation>
    <scope>NUCLEOTIDE SEQUENCE [LARGE SCALE GENOMIC DNA]</scope>
    <source>
        <strain evidence="3 4">Ve08.2h10</strain>
    </source>
</reference>
<keyword evidence="2" id="KW-0472">Membrane</keyword>
<feature type="compositionally biased region" description="Low complexity" evidence="1">
    <location>
        <begin position="1"/>
        <end position="13"/>
    </location>
</feature>
<keyword evidence="2" id="KW-0812">Transmembrane</keyword>
<evidence type="ECO:0000313" key="4">
    <source>
        <dbReference type="Proteomes" id="UP000054538"/>
    </source>
</evidence>
<organism evidence="3 4">
    <name type="scientific">Paxillus rubicundulus Ve08.2h10</name>
    <dbReference type="NCBI Taxonomy" id="930991"/>
    <lineage>
        <taxon>Eukaryota</taxon>
        <taxon>Fungi</taxon>
        <taxon>Dikarya</taxon>
        <taxon>Basidiomycota</taxon>
        <taxon>Agaricomycotina</taxon>
        <taxon>Agaricomycetes</taxon>
        <taxon>Agaricomycetidae</taxon>
        <taxon>Boletales</taxon>
        <taxon>Paxilineae</taxon>
        <taxon>Paxillaceae</taxon>
        <taxon>Paxillus</taxon>
    </lineage>
</organism>
<feature type="compositionally biased region" description="Basic and acidic residues" evidence="1">
    <location>
        <begin position="256"/>
        <end position="269"/>
    </location>
</feature>
<evidence type="ECO:0000256" key="2">
    <source>
        <dbReference type="SAM" id="Phobius"/>
    </source>
</evidence>
<sequence>MSPQTPSPSSTGTAAMGTDTSATSPGQNDPSDSKSSTLYLFHHPPSMFLTNSSTSYTFLATVFVLLLISSSIVLRSFIVRRRFRRRYEHALANGILTELDGATLAGVTRDFGIDGLGGGLARAKPLLWESVIPLEGTNRCTHTYPDEKRSTQNDINTWTNIMPVALHIIRSSLSPSPPSSPGSPNTQQNQVHTFLSRLRLHHPGPRSDRPSSPERARNDTDLVGSDDGRTADTLSVSVLIAMPDVFAPARPPSMHTAREARGEGKDSHQQNHSQVPSQSSPQHGPIPSASGDIARGLPLVEFGVAEVEAIGIGEVIRFGGVCSSVHEGPPVFSTRAALVYMSIEDPKDPTASINVDDKGMGVMNGYTSSKPPTHGKENLLPFPELLRRDHVHDNMAVVTIPVPY</sequence>
<evidence type="ECO:0000256" key="1">
    <source>
        <dbReference type="SAM" id="MobiDB-lite"/>
    </source>
</evidence>
<protein>
    <submittedName>
        <fullName evidence="3">Uncharacterized protein</fullName>
    </submittedName>
</protein>
<dbReference type="HOGENOM" id="CLU_056976_0_0_1"/>
<feature type="compositionally biased region" description="Basic and acidic residues" evidence="1">
    <location>
        <begin position="205"/>
        <end position="229"/>
    </location>
</feature>
<feature type="region of interest" description="Disordered" evidence="1">
    <location>
        <begin position="1"/>
        <end position="36"/>
    </location>
</feature>
<dbReference type="EMBL" id="KN825815">
    <property type="protein sequence ID" value="KIK81344.1"/>
    <property type="molecule type" value="Genomic_DNA"/>
</dbReference>